<comment type="caution">
    <text evidence="2">The sequence shown here is derived from an EMBL/GenBank/DDBJ whole genome shotgun (WGS) entry which is preliminary data.</text>
</comment>
<evidence type="ECO:0000313" key="3">
    <source>
        <dbReference type="Proteomes" id="UP001059041"/>
    </source>
</evidence>
<name>A0A9W7X5E3_TRIRA</name>
<keyword evidence="1" id="KW-0732">Signal</keyword>
<gene>
    <name evidence="2" type="ORF">IRJ41_005416</name>
</gene>
<dbReference type="InterPro" id="IPR042178">
    <property type="entry name" value="Serpin_sf_1"/>
</dbReference>
<feature type="signal peptide" evidence="1">
    <location>
        <begin position="1"/>
        <end position="23"/>
    </location>
</feature>
<feature type="chain" id="PRO_5040969054" description="Serpin domain-containing protein" evidence="1">
    <location>
        <begin position="24"/>
        <end position="279"/>
    </location>
</feature>
<dbReference type="Proteomes" id="UP001059041">
    <property type="component" value="Linkage Group LG1"/>
</dbReference>
<dbReference type="SUPFAM" id="SSF56574">
    <property type="entry name" value="Serpins"/>
    <property type="match status" value="1"/>
</dbReference>
<reference evidence="2" key="1">
    <citation type="submission" date="2021-02" db="EMBL/GenBank/DDBJ databases">
        <title>Comparative genomics reveals that relaxation of natural selection precedes convergent phenotypic evolution of cavefish.</title>
        <authorList>
            <person name="Peng Z."/>
        </authorList>
    </citation>
    <scope>NUCLEOTIDE SEQUENCE</scope>
    <source>
        <tissue evidence="2">Muscle</tissue>
    </source>
</reference>
<dbReference type="Gene3D" id="3.30.497.10">
    <property type="entry name" value="Antithrombin, subunit I, domain 2"/>
    <property type="match status" value="1"/>
</dbReference>
<dbReference type="EMBL" id="JAFHDT010000001">
    <property type="protein sequence ID" value="KAI7813978.1"/>
    <property type="molecule type" value="Genomic_DNA"/>
</dbReference>
<accession>A0A9W7X5E3</accession>
<dbReference type="InterPro" id="IPR036186">
    <property type="entry name" value="Serpin_sf"/>
</dbReference>
<keyword evidence="3" id="KW-1185">Reference proteome</keyword>
<evidence type="ECO:0000256" key="1">
    <source>
        <dbReference type="SAM" id="SignalP"/>
    </source>
</evidence>
<organism evidence="2 3">
    <name type="scientific">Triplophysa rosa</name>
    <name type="common">Cave loach</name>
    <dbReference type="NCBI Taxonomy" id="992332"/>
    <lineage>
        <taxon>Eukaryota</taxon>
        <taxon>Metazoa</taxon>
        <taxon>Chordata</taxon>
        <taxon>Craniata</taxon>
        <taxon>Vertebrata</taxon>
        <taxon>Euteleostomi</taxon>
        <taxon>Actinopterygii</taxon>
        <taxon>Neopterygii</taxon>
        <taxon>Teleostei</taxon>
        <taxon>Ostariophysi</taxon>
        <taxon>Cypriniformes</taxon>
        <taxon>Nemacheilidae</taxon>
        <taxon>Triplophysa</taxon>
    </lineage>
</organism>
<proteinExistence type="predicted"/>
<dbReference type="AlphaFoldDB" id="A0A9W7X5E3"/>
<protein>
    <recommendedName>
        <fullName evidence="4">Serpin domain-containing protein</fullName>
    </recommendedName>
</protein>
<evidence type="ECO:0008006" key="4">
    <source>
        <dbReference type="Google" id="ProtNLM"/>
    </source>
</evidence>
<sequence length="279" mass="30701">MLPTTLGPFLSLLLLAGLQSIWSSTPQEPKATGTPQSEISILHHPTWTLGLQLYRSLRTDTSQTNTLISPLLLGSDLCVKVMEPASCCTVLLHCFPKKPLNWRNVFWMTLSPSLDCSNVALDVGEKQDDTEKLHSWAKGGMGGEETPAGTLNQELTMKAGAMILANALHFKENQDLLNFLGTKYTKVPMMHRSASLGLEDVWNETSGKLHLGDVLQWTSLELDHVSGSKDDVHEDEHVKPKLFNADHSFIILVRDNISGALVMIGALDQNEGPSIHDEL</sequence>
<evidence type="ECO:0000313" key="2">
    <source>
        <dbReference type="EMBL" id="KAI7813978.1"/>
    </source>
</evidence>